<dbReference type="InterPro" id="IPR022385">
    <property type="entry name" value="Rhs_assc_core"/>
</dbReference>
<dbReference type="RefSeq" id="WP_247293678.1">
    <property type="nucleotide sequence ID" value="NZ_JAKNRW010000036.1"/>
</dbReference>
<protein>
    <submittedName>
        <fullName evidence="1">RHS repeat-associated core domain-containing protein</fullName>
    </submittedName>
</protein>
<name>A0ABT0F677_9PSED</name>
<dbReference type="Gene3D" id="2.180.10.10">
    <property type="entry name" value="RHS repeat-associated core"/>
    <property type="match status" value="1"/>
</dbReference>
<dbReference type="EMBL" id="JAKNRW010000036">
    <property type="protein sequence ID" value="MCK1793515.1"/>
    <property type="molecule type" value="Genomic_DNA"/>
</dbReference>
<sequence length="330" mass="37133">MTGQRETLLCLYSYDPLDRVVGCAPLNQESLQRYYRKNRLATEIQGPARYSVFEHEEQLLAQQHQSGSVDCALLATDLQRSVLHSIAVGNHQNPVYSPYGHRSPESGLLSLLGFNGERRDPLTGHYLLGQGYRAFNPVLMRFNSSDRLSPFGRGGVNGYAYCLGDPVNMVDPRGEFGMFARGIDQLVTIGQTVRKQLSAVKKAVVTKFSKAPTLGESGRESLLNLTPKSHRMKVTEAMVRVDELNLYQAGAEYRQAAKKLGGQEVRAAKQQRFAERNQFPDDIKYKDLEKYQSDFQQADQKLMTVAMEHVLKYPGELMATDKLIHMIRGK</sequence>
<organism evidence="1 2">
    <name type="scientific">Pseudomonas violetae</name>
    <dbReference type="NCBI Taxonomy" id="2915813"/>
    <lineage>
        <taxon>Bacteria</taxon>
        <taxon>Pseudomonadati</taxon>
        <taxon>Pseudomonadota</taxon>
        <taxon>Gammaproteobacteria</taxon>
        <taxon>Pseudomonadales</taxon>
        <taxon>Pseudomonadaceae</taxon>
        <taxon>Pseudomonas</taxon>
    </lineage>
</organism>
<accession>A0ABT0F677</accession>
<gene>
    <name evidence="1" type="ORF">L9059_25740</name>
</gene>
<evidence type="ECO:0000313" key="2">
    <source>
        <dbReference type="Proteomes" id="UP001299876"/>
    </source>
</evidence>
<comment type="caution">
    <text evidence="1">The sequence shown here is derived from an EMBL/GenBank/DDBJ whole genome shotgun (WGS) entry which is preliminary data.</text>
</comment>
<evidence type="ECO:0000313" key="1">
    <source>
        <dbReference type="EMBL" id="MCK1793515.1"/>
    </source>
</evidence>
<keyword evidence="2" id="KW-1185">Reference proteome</keyword>
<proteinExistence type="predicted"/>
<dbReference type="NCBIfam" id="TIGR03696">
    <property type="entry name" value="Rhs_assc_core"/>
    <property type="match status" value="1"/>
</dbReference>
<dbReference type="SUPFAM" id="SSF56399">
    <property type="entry name" value="ADP-ribosylation"/>
    <property type="match status" value="1"/>
</dbReference>
<reference evidence="1 2" key="1">
    <citation type="submission" date="2022-02" db="EMBL/GenBank/DDBJ databases">
        <title>Comparative genomics of the first Antarctic Pseudomonas spp. capable of biotransforming 2,4,6-Trinitrotoluene.</title>
        <authorList>
            <person name="Cabrera M.A."/>
            <person name="Marquez S.L."/>
            <person name="Perez-Donoso J.M."/>
        </authorList>
    </citation>
    <scope>NUCLEOTIDE SEQUENCE [LARGE SCALE GENOMIC DNA]</scope>
    <source>
        <strain evidence="1 2">TNT19</strain>
    </source>
</reference>
<dbReference type="Proteomes" id="UP001299876">
    <property type="component" value="Unassembled WGS sequence"/>
</dbReference>